<dbReference type="AlphaFoldDB" id="A0A0F5YEN0"/>
<evidence type="ECO:0008006" key="3">
    <source>
        <dbReference type="Google" id="ProtNLM"/>
    </source>
</evidence>
<organism evidence="1 2">
    <name type="scientific">Limnoraphis robusta CS-951</name>
    <dbReference type="NCBI Taxonomy" id="1637645"/>
    <lineage>
        <taxon>Bacteria</taxon>
        <taxon>Bacillati</taxon>
        <taxon>Cyanobacteriota</taxon>
        <taxon>Cyanophyceae</taxon>
        <taxon>Oscillatoriophycideae</taxon>
        <taxon>Oscillatoriales</taxon>
        <taxon>Sirenicapillariaceae</taxon>
        <taxon>Limnoraphis</taxon>
    </lineage>
</organism>
<reference evidence="1 2" key="1">
    <citation type="submission" date="2015-06" db="EMBL/GenBank/DDBJ databases">
        <title>Draft genome assembly of filamentous brackish cyanobacterium Limnoraphis robusta strain CS-951.</title>
        <authorList>
            <person name="Willis A."/>
            <person name="Parks M."/>
            <person name="Burford M.A."/>
        </authorList>
    </citation>
    <scope>NUCLEOTIDE SEQUENCE [LARGE SCALE GENOMIC DNA]</scope>
    <source>
        <strain evidence="1 2">CS-951</strain>
    </source>
</reference>
<proteinExistence type="predicted"/>
<dbReference type="PATRIC" id="fig|1637645.4.peg.6160"/>
<dbReference type="RefSeq" id="WP_046279332.1">
    <property type="nucleotide sequence ID" value="NZ_LATL02000311.1"/>
</dbReference>
<gene>
    <name evidence="1" type="ORF">WN50_14825</name>
</gene>
<dbReference type="SUPFAM" id="SSF88723">
    <property type="entry name" value="PIN domain-like"/>
    <property type="match status" value="1"/>
</dbReference>
<evidence type="ECO:0000313" key="2">
    <source>
        <dbReference type="Proteomes" id="UP000033607"/>
    </source>
</evidence>
<dbReference type="EMBL" id="LATL02000311">
    <property type="protein sequence ID" value="KKD37369.1"/>
    <property type="molecule type" value="Genomic_DNA"/>
</dbReference>
<sequence>MTLVNKPARPAITTKDYELAAEFFNTCRRNGVQGSNTDFLICAVAHRRGYSIYTTDKDFENFRSYIPVVLY</sequence>
<accession>A0A0F5YEN0</accession>
<name>A0A0F5YEN0_9CYAN</name>
<dbReference type="InterPro" id="IPR029060">
    <property type="entry name" value="PIN-like_dom_sf"/>
</dbReference>
<dbReference type="Proteomes" id="UP000033607">
    <property type="component" value="Unassembled WGS sequence"/>
</dbReference>
<dbReference type="Gene3D" id="3.40.50.1010">
    <property type="entry name" value="5'-nuclease"/>
    <property type="match status" value="1"/>
</dbReference>
<evidence type="ECO:0000313" key="1">
    <source>
        <dbReference type="EMBL" id="KKD37369.1"/>
    </source>
</evidence>
<comment type="caution">
    <text evidence="1">The sequence shown here is derived from an EMBL/GenBank/DDBJ whole genome shotgun (WGS) entry which is preliminary data.</text>
</comment>
<protein>
    <recommendedName>
        <fullName evidence="3">PIN domain-containing protein</fullName>
    </recommendedName>
</protein>